<gene>
    <name evidence="1" type="ORF">ACFQMG_18760</name>
</gene>
<dbReference type="InterPro" id="IPR023159">
    <property type="entry name" value="SO1590-like_sf"/>
</dbReference>
<protein>
    <submittedName>
        <fullName evidence="1">DUF3224 domain-containing protein</fullName>
    </submittedName>
</protein>
<reference evidence="2" key="1">
    <citation type="journal article" date="2019" name="Int. J. Syst. Evol. Microbiol.">
        <title>The Global Catalogue of Microorganisms (GCM) 10K type strain sequencing project: providing services to taxonomists for standard genome sequencing and annotation.</title>
        <authorList>
            <consortium name="The Broad Institute Genomics Platform"/>
            <consortium name="The Broad Institute Genome Sequencing Center for Infectious Disease"/>
            <person name="Wu L."/>
            <person name="Ma J."/>
        </authorList>
    </citation>
    <scope>NUCLEOTIDE SEQUENCE [LARGE SCALE GENOMIC DNA]</scope>
    <source>
        <strain evidence="2">CGMCC 1.12859</strain>
    </source>
</reference>
<evidence type="ECO:0000313" key="2">
    <source>
        <dbReference type="Proteomes" id="UP001596435"/>
    </source>
</evidence>
<dbReference type="Proteomes" id="UP001596435">
    <property type="component" value="Unassembled WGS sequence"/>
</dbReference>
<dbReference type="InterPro" id="IPR021607">
    <property type="entry name" value="DUF3224"/>
</dbReference>
<dbReference type="RefSeq" id="WP_345704398.1">
    <property type="nucleotide sequence ID" value="NZ_BAABKV010000001.1"/>
</dbReference>
<evidence type="ECO:0000313" key="1">
    <source>
        <dbReference type="EMBL" id="MFC7181595.1"/>
    </source>
</evidence>
<dbReference type="SUPFAM" id="SSF159238">
    <property type="entry name" value="SO1590-like"/>
    <property type="match status" value="1"/>
</dbReference>
<dbReference type="EMBL" id="JBHTAJ010000033">
    <property type="protein sequence ID" value="MFC7181595.1"/>
    <property type="molecule type" value="Genomic_DNA"/>
</dbReference>
<proteinExistence type="predicted"/>
<accession>A0ABW2FWI8</accession>
<keyword evidence="2" id="KW-1185">Reference proteome</keyword>
<name>A0ABW2FWI8_9ACTN</name>
<sequence>MSGHEARGAFRVDGWEPEVLDERPGAALAKVRLTKTFDGPLAGTSEVHMLSAADGAGQPAAYVAFERFIGALDGRKGSFVLQHCAPGSRGERLVVRVVPGTGTEELTGITGSLDIRIDDAGGHTYVLAYDLGPAAD</sequence>
<dbReference type="Gene3D" id="2.40.350.10">
    <property type="entry name" value="SO1590-like"/>
    <property type="match status" value="1"/>
</dbReference>
<comment type="caution">
    <text evidence="1">The sequence shown here is derived from an EMBL/GenBank/DDBJ whole genome shotgun (WGS) entry which is preliminary data.</text>
</comment>
<dbReference type="Pfam" id="PF11528">
    <property type="entry name" value="DUF3224"/>
    <property type="match status" value="1"/>
</dbReference>
<organism evidence="1 2">
    <name type="scientific">Kitasatospora paranensis</name>
    <dbReference type="NCBI Taxonomy" id="258053"/>
    <lineage>
        <taxon>Bacteria</taxon>
        <taxon>Bacillati</taxon>
        <taxon>Actinomycetota</taxon>
        <taxon>Actinomycetes</taxon>
        <taxon>Kitasatosporales</taxon>
        <taxon>Streptomycetaceae</taxon>
        <taxon>Kitasatospora</taxon>
    </lineage>
</organism>